<dbReference type="OrthoDB" id="288203at2759"/>
<feature type="transmembrane region" description="Helical" evidence="5">
    <location>
        <begin position="392"/>
        <end position="416"/>
    </location>
</feature>
<keyword evidence="3 5" id="KW-1133">Transmembrane helix</keyword>
<dbReference type="PANTHER" id="PTHR11814">
    <property type="entry name" value="SULFATE TRANSPORTER"/>
    <property type="match status" value="1"/>
</dbReference>
<dbReference type="InterPro" id="IPR002645">
    <property type="entry name" value="STAS_dom"/>
</dbReference>
<comment type="subcellular location">
    <subcellularLocation>
        <location evidence="1">Membrane</location>
        <topology evidence="1">Multi-pass membrane protein</topology>
    </subcellularLocation>
</comment>
<feature type="transmembrane region" description="Helical" evidence="5">
    <location>
        <begin position="116"/>
        <end position="133"/>
    </location>
</feature>
<dbReference type="Pfam" id="PF00916">
    <property type="entry name" value="Sulfate_transp"/>
    <property type="match status" value="1"/>
</dbReference>
<name>A0A6P7YXI8_9AMPH</name>
<organism evidence="7 8">
    <name type="scientific">Microcaecilia unicolor</name>
    <dbReference type="NCBI Taxonomy" id="1415580"/>
    <lineage>
        <taxon>Eukaryota</taxon>
        <taxon>Metazoa</taxon>
        <taxon>Chordata</taxon>
        <taxon>Craniata</taxon>
        <taxon>Vertebrata</taxon>
        <taxon>Euteleostomi</taxon>
        <taxon>Amphibia</taxon>
        <taxon>Gymnophiona</taxon>
        <taxon>Siphonopidae</taxon>
        <taxon>Microcaecilia</taxon>
    </lineage>
</organism>
<dbReference type="RefSeq" id="XP_030067995.1">
    <property type="nucleotide sequence ID" value="XM_030212135.1"/>
</dbReference>
<keyword evidence="4 5" id="KW-0472">Membrane</keyword>
<sequence length="746" mass="82967">MEPSTNGQTEQRVTVPSSSEVVQRQRCNYMHVQLEEQVQPQLSTKELILQKSKEVCKCTPKTLMNFLFKLFPVLKWLPRYRIKEQLPGDVISGIIVGIVTIPQSIAYALLANQAPIYGIYTNFFCCIIYFFFATSHHNCVGSFGVLCLMIGESVNKQLKIAGYVNNDGTTAISLENSTLAANGTIICDKNCYAIMVATSLTFLVGLYQILLGVFQLGFIAVYLSEPLLSGFVTGSSLTILTSQVKYLFGLSIPRHEGAGSLILTWIDVFRYIEKTNICDLVTSLVALAVIIPVKEINDKFKSKMKIPFPVELLVIIVATLVSHYFDFYKKYNSSICGTIPTGFQVPKVPNWSLFPSLASDAVPIAIIGFAMTVSLAEIFAKKHGYSVRANQEMIAIGLCNLIPSFFYSFASCAALAKTLLKESTGAHTQLTGLVTSLVLLLVLLAIAPLFYSLQNCILAVITITNLRGALRKFADTPNMWRISKIDTVVWWVSMLASSLITTEIGLLVAVCFSMLCVIFRTQRPRATLLAKVSDTEIYEDQFTYKELRNIPNVKIFRFDSSLYYANKGYFKSMLYKKSGVNPAQVAMMQQKAKKLQEAAAAASPESRFFPRFNLIKTSSRPQNPLKLSIPQLDMHSLIIDCGAMQFIDTVGLGVLKETRHDYEEIGIHVLLANCSPSVRHLLKDGGYCSKGNSDLEQLVFHSVHDAVQFAEGKYLQQKKEIEMINVAFSFNPNQAIADDLGTRTRL</sequence>
<evidence type="ECO:0000256" key="2">
    <source>
        <dbReference type="ARBA" id="ARBA00022692"/>
    </source>
</evidence>
<feature type="transmembrane region" description="Helical" evidence="5">
    <location>
        <begin position="227"/>
        <end position="248"/>
    </location>
</feature>
<dbReference type="PROSITE" id="PS50801">
    <property type="entry name" value="STAS"/>
    <property type="match status" value="1"/>
</dbReference>
<dbReference type="InterPro" id="IPR001902">
    <property type="entry name" value="SLC26A/SulP_fam"/>
</dbReference>
<evidence type="ECO:0000256" key="3">
    <source>
        <dbReference type="ARBA" id="ARBA00022989"/>
    </source>
</evidence>
<feature type="transmembrane region" description="Helical" evidence="5">
    <location>
        <begin position="90"/>
        <end position="110"/>
    </location>
</feature>
<dbReference type="Proteomes" id="UP000515156">
    <property type="component" value="Chromosome 8"/>
</dbReference>
<dbReference type="InterPro" id="IPR036513">
    <property type="entry name" value="STAS_dom_sf"/>
</dbReference>
<dbReference type="GeneID" id="115476026"/>
<dbReference type="InParanoid" id="A0A6P7YXI8"/>
<gene>
    <name evidence="8" type="primary">LOC115476026</name>
</gene>
<keyword evidence="2 5" id="KW-0812">Transmembrane</keyword>
<feature type="transmembrane region" description="Helical" evidence="5">
    <location>
        <begin position="361"/>
        <end position="380"/>
    </location>
</feature>
<accession>A0A6P7YXI8</accession>
<dbReference type="CDD" id="cd07042">
    <property type="entry name" value="STAS_SulP_like_sulfate_transporter"/>
    <property type="match status" value="1"/>
</dbReference>
<feature type="transmembrane region" description="Helical" evidence="5">
    <location>
        <begin position="192"/>
        <end position="221"/>
    </location>
</feature>
<reference evidence="8" key="1">
    <citation type="submission" date="2025-08" db="UniProtKB">
        <authorList>
            <consortium name="RefSeq"/>
        </authorList>
    </citation>
    <scope>IDENTIFICATION</scope>
</reference>
<dbReference type="Pfam" id="PF01740">
    <property type="entry name" value="STAS"/>
    <property type="match status" value="1"/>
</dbReference>
<dbReference type="SUPFAM" id="SSF52091">
    <property type="entry name" value="SpoIIaa-like"/>
    <property type="match status" value="1"/>
</dbReference>
<dbReference type="InterPro" id="IPR011547">
    <property type="entry name" value="SLC26A/SulP_dom"/>
</dbReference>
<evidence type="ECO:0000313" key="7">
    <source>
        <dbReference type="Proteomes" id="UP000515156"/>
    </source>
</evidence>
<proteinExistence type="predicted"/>
<feature type="transmembrane region" description="Helical" evidence="5">
    <location>
        <begin position="306"/>
        <end position="325"/>
    </location>
</feature>
<feature type="transmembrane region" description="Helical" evidence="5">
    <location>
        <begin position="488"/>
        <end position="515"/>
    </location>
</feature>
<feature type="transmembrane region" description="Helical" evidence="5">
    <location>
        <begin position="436"/>
        <end position="463"/>
    </location>
</feature>
<evidence type="ECO:0000256" key="5">
    <source>
        <dbReference type="SAM" id="Phobius"/>
    </source>
</evidence>
<dbReference type="GO" id="GO:0016020">
    <property type="term" value="C:membrane"/>
    <property type="evidence" value="ECO:0007669"/>
    <property type="project" value="UniProtKB-SubCell"/>
</dbReference>
<dbReference type="Gene3D" id="3.30.750.24">
    <property type="entry name" value="STAS domain"/>
    <property type="match status" value="1"/>
</dbReference>
<evidence type="ECO:0000256" key="1">
    <source>
        <dbReference type="ARBA" id="ARBA00004141"/>
    </source>
</evidence>
<dbReference type="KEGG" id="muo:115476026"/>
<feature type="domain" description="STAS" evidence="6">
    <location>
        <begin position="543"/>
        <end position="710"/>
    </location>
</feature>
<evidence type="ECO:0000313" key="8">
    <source>
        <dbReference type="RefSeq" id="XP_030067995.1"/>
    </source>
</evidence>
<evidence type="ECO:0000259" key="6">
    <source>
        <dbReference type="PROSITE" id="PS50801"/>
    </source>
</evidence>
<dbReference type="AlphaFoldDB" id="A0A6P7YXI8"/>
<evidence type="ECO:0000256" key="4">
    <source>
        <dbReference type="ARBA" id="ARBA00023136"/>
    </source>
</evidence>
<dbReference type="GO" id="GO:0055085">
    <property type="term" value="P:transmembrane transport"/>
    <property type="evidence" value="ECO:0007669"/>
    <property type="project" value="InterPro"/>
</dbReference>
<dbReference type="NCBIfam" id="TIGR00815">
    <property type="entry name" value="sulP"/>
    <property type="match status" value="1"/>
</dbReference>
<protein>
    <submittedName>
        <fullName evidence="8">Sulfate transporter-like</fullName>
    </submittedName>
</protein>
<keyword evidence="7" id="KW-1185">Reference proteome</keyword>